<dbReference type="GO" id="GO:0003677">
    <property type="term" value="F:DNA binding"/>
    <property type="evidence" value="ECO:0007669"/>
    <property type="project" value="InterPro"/>
</dbReference>
<dbReference type="Proteomes" id="UP000197174">
    <property type="component" value="Unassembled WGS sequence"/>
</dbReference>
<dbReference type="GO" id="GO:0005524">
    <property type="term" value="F:ATP binding"/>
    <property type="evidence" value="ECO:0007669"/>
    <property type="project" value="UniProtKB-KW"/>
</dbReference>
<dbReference type="InterPro" id="IPR016032">
    <property type="entry name" value="Sig_transdc_resp-reg_C-effctor"/>
</dbReference>
<dbReference type="SUPFAM" id="SSF46894">
    <property type="entry name" value="C-terminal effector domain of the bipartite response regulators"/>
    <property type="match status" value="1"/>
</dbReference>
<dbReference type="Pfam" id="PF00196">
    <property type="entry name" value="GerE"/>
    <property type="match status" value="1"/>
</dbReference>
<keyword evidence="5" id="KW-1185">Reference proteome</keyword>
<dbReference type="InterPro" id="IPR027417">
    <property type="entry name" value="P-loop_NTPase"/>
</dbReference>
<dbReference type="OrthoDB" id="3197423at2"/>
<proteinExistence type="predicted"/>
<dbReference type="GO" id="GO:0004016">
    <property type="term" value="F:adenylate cyclase activity"/>
    <property type="evidence" value="ECO:0007669"/>
    <property type="project" value="TreeGrafter"/>
</dbReference>
<dbReference type="GO" id="GO:0006355">
    <property type="term" value="P:regulation of DNA-templated transcription"/>
    <property type="evidence" value="ECO:0007669"/>
    <property type="project" value="InterPro"/>
</dbReference>
<dbReference type="PROSITE" id="PS00622">
    <property type="entry name" value="HTH_LUXR_1"/>
    <property type="match status" value="1"/>
</dbReference>
<dbReference type="PROSITE" id="PS50043">
    <property type="entry name" value="HTH_LUXR_2"/>
    <property type="match status" value="1"/>
</dbReference>
<dbReference type="GO" id="GO:0005737">
    <property type="term" value="C:cytoplasm"/>
    <property type="evidence" value="ECO:0007669"/>
    <property type="project" value="TreeGrafter"/>
</dbReference>
<dbReference type="InterPro" id="IPR000792">
    <property type="entry name" value="Tscrpt_reg_LuxR_C"/>
</dbReference>
<dbReference type="EMBL" id="MZMV01000070">
    <property type="protein sequence ID" value="OWV00292.1"/>
    <property type="molecule type" value="Genomic_DNA"/>
</dbReference>
<evidence type="ECO:0000259" key="3">
    <source>
        <dbReference type="PROSITE" id="PS50043"/>
    </source>
</evidence>
<sequence length="868" mass="90981">MSDAWPLTGRSEELRVVDASIRGARGVVLAGVAGVGKTRLAREVLAIAQRRGVVGRWVTGSACARTTPLGAFASVLPSVGSDPLQMLGQAAKALLSGAGRAGTLVVVDDGHLLDDVSATLLHHLVTATAATVVVTVRSDVPAPDAVTATWKDAHLERFELVPLPEVETAALLEAALGGPLQPKAADQMWRLSQGNPLYLRELVTGGRASGWLEERSGVWCCMGTLAVPSTLVELIESRMGGLTEPVRDVVDLLAFAGVMDVEVLSQLTGAPALEQAEVSGLISVVSDGRRLSTSLAHPLYGEVRQARVGMLRARRLRGLIVRALTEHGLHSVDDELRCAALMVDSDLRADPALLTRAATRSAQLLDLPLALRLARSSVAAGGGFEARAVLAHALSMHGRGTEADDELLVLAELAGDDIQRAWVAAVRAANLFFDLNRPTEAETVLGNALDDVADATANQLLLSLHAVFEGLLARSAVAIQVGRAVLDAPGVAPNAAFLAAWGLTSAYGVAGRTSAMRPAAAAARRAAVSFDTAILRFNVAELELMALRLAGHISEAVDVAARCRRDAASLPGVPQFYASALIGQAALACGRLAETIRRMREALAGFTLVDPGGRVFDCLLWLTHAMAMSGDARNAERALSELDERVQTGYAYRRPDVALARAWVAAANGAIVQAVGLARKAADGAAADGMPAHEVCALETAVRFGDRHAAERLSGLEAQVDGPRVGIAVRYASALAANDGWMLQAVSTGLEEMGDLAAAADAAAQAVAAHTKANRLDAAQVCAVRVHLLAQRCQGARTPAIISVVRPLAITAREREIITLAAHGLSNREIASRLGVSVRTVEGHVYRAGAKLGTTRRADFARLLWGHP</sequence>
<dbReference type="SUPFAM" id="SSF52540">
    <property type="entry name" value="P-loop containing nucleoside triphosphate hydrolases"/>
    <property type="match status" value="1"/>
</dbReference>
<dbReference type="InterPro" id="IPR041664">
    <property type="entry name" value="AAA_16"/>
</dbReference>
<evidence type="ECO:0000256" key="1">
    <source>
        <dbReference type="ARBA" id="ARBA00022741"/>
    </source>
</evidence>
<gene>
    <name evidence="4" type="ORF">B5D80_27990</name>
</gene>
<dbReference type="InterPro" id="IPR036388">
    <property type="entry name" value="WH-like_DNA-bd_sf"/>
</dbReference>
<protein>
    <recommendedName>
        <fullName evidence="3">HTH luxR-type domain-containing protein</fullName>
    </recommendedName>
</protein>
<dbReference type="SMART" id="SM00421">
    <property type="entry name" value="HTH_LUXR"/>
    <property type="match status" value="1"/>
</dbReference>
<dbReference type="CDD" id="cd06170">
    <property type="entry name" value="LuxR_C_like"/>
    <property type="match status" value="1"/>
</dbReference>
<dbReference type="PANTHER" id="PTHR16305:SF35">
    <property type="entry name" value="TRANSCRIPTIONAL ACTIVATOR DOMAIN"/>
    <property type="match status" value="1"/>
</dbReference>
<organism evidence="4 5">
    <name type="scientific">Micromonospora wenchangensis</name>
    <dbReference type="NCBI Taxonomy" id="1185415"/>
    <lineage>
        <taxon>Bacteria</taxon>
        <taxon>Bacillati</taxon>
        <taxon>Actinomycetota</taxon>
        <taxon>Actinomycetes</taxon>
        <taxon>Micromonosporales</taxon>
        <taxon>Micromonosporaceae</taxon>
        <taxon>Micromonospora</taxon>
    </lineage>
</organism>
<dbReference type="Gene3D" id="1.10.10.10">
    <property type="entry name" value="Winged helix-like DNA-binding domain superfamily/Winged helix DNA-binding domain"/>
    <property type="match status" value="1"/>
</dbReference>
<dbReference type="RefSeq" id="WP_088646951.1">
    <property type="nucleotide sequence ID" value="NZ_JBFAMK010000012.1"/>
</dbReference>
<evidence type="ECO:0000256" key="2">
    <source>
        <dbReference type="ARBA" id="ARBA00022840"/>
    </source>
</evidence>
<dbReference type="PANTHER" id="PTHR16305">
    <property type="entry name" value="TESTICULAR SOLUBLE ADENYLYL CYCLASE"/>
    <property type="match status" value="1"/>
</dbReference>
<keyword evidence="2" id="KW-0067">ATP-binding</keyword>
<evidence type="ECO:0000313" key="5">
    <source>
        <dbReference type="Proteomes" id="UP000197174"/>
    </source>
</evidence>
<dbReference type="AlphaFoldDB" id="A0A246RFW2"/>
<comment type="caution">
    <text evidence="4">The sequence shown here is derived from an EMBL/GenBank/DDBJ whole genome shotgun (WGS) entry which is preliminary data.</text>
</comment>
<reference evidence="4 5" key="1">
    <citation type="submission" date="2017-03" db="EMBL/GenBank/DDBJ databases">
        <title>Whole genome sequence of Micromonospora wenchangensis, isolated from mangrove soil.</title>
        <authorList>
            <person name="Yang H."/>
        </authorList>
    </citation>
    <scope>NUCLEOTIDE SEQUENCE [LARGE SCALE GENOMIC DNA]</scope>
    <source>
        <strain evidence="4 5">CCTCC AA 2012002</strain>
    </source>
</reference>
<dbReference type="Pfam" id="PF13191">
    <property type="entry name" value="AAA_16"/>
    <property type="match status" value="1"/>
</dbReference>
<name>A0A246RFW2_9ACTN</name>
<keyword evidence="1" id="KW-0547">Nucleotide-binding</keyword>
<accession>A0A246RFW2</accession>
<evidence type="ECO:0000313" key="4">
    <source>
        <dbReference type="EMBL" id="OWV00292.1"/>
    </source>
</evidence>
<feature type="domain" description="HTH luxR-type" evidence="3">
    <location>
        <begin position="803"/>
        <end position="868"/>
    </location>
</feature>
<dbReference type="Gene3D" id="3.40.50.300">
    <property type="entry name" value="P-loop containing nucleotide triphosphate hydrolases"/>
    <property type="match status" value="1"/>
</dbReference>
<dbReference type="PRINTS" id="PR00038">
    <property type="entry name" value="HTHLUXR"/>
</dbReference>